<evidence type="ECO:0008006" key="4">
    <source>
        <dbReference type="Google" id="ProtNLM"/>
    </source>
</evidence>
<dbReference type="Proteomes" id="UP001151699">
    <property type="component" value="Chromosome B"/>
</dbReference>
<accession>A0A9Q0N0I6</accession>
<dbReference type="AlphaFoldDB" id="A0A9Q0N0I6"/>
<feature type="signal peptide" evidence="1">
    <location>
        <begin position="1"/>
        <end position="20"/>
    </location>
</feature>
<gene>
    <name evidence="2" type="ORF">Bhyg_06402</name>
</gene>
<evidence type="ECO:0000256" key="1">
    <source>
        <dbReference type="SAM" id="SignalP"/>
    </source>
</evidence>
<keyword evidence="1" id="KW-0732">Signal</keyword>
<proteinExistence type="predicted"/>
<reference evidence="2" key="1">
    <citation type="submission" date="2022-07" db="EMBL/GenBank/DDBJ databases">
        <authorList>
            <person name="Trinca V."/>
            <person name="Uliana J.V.C."/>
            <person name="Torres T.T."/>
            <person name="Ward R.J."/>
            <person name="Monesi N."/>
        </authorList>
    </citation>
    <scope>NUCLEOTIDE SEQUENCE</scope>
    <source>
        <strain evidence="2">HSMRA1968</strain>
        <tissue evidence="2">Whole embryos</tissue>
    </source>
</reference>
<keyword evidence="3" id="KW-1185">Reference proteome</keyword>
<evidence type="ECO:0000313" key="2">
    <source>
        <dbReference type="EMBL" id="KAJ6641463.1"/>
    </source>
</evidence>
<dbReference type="OrthoDB" id="6331233at2759"/>
<comment type="caution">
    <text evidence="2">The sequence shown here is derived from an EMBL/GenBank/DDBJ whole genome shotgun (WGS) entry which is preliminary data.</text>
</comment>
<feature type="chain" id="PRO_5040341311" description="Sodefrin-like factor" evidence="1">
    <location>
        <begin position="21"/>
        <end position="157"/>
    </location>
</feature>
<sequence>MILFYVYYLTWMFIVQHSQALRCYTCSYVPTTGNRACIENPDKVGGQKFTNCNKKFCTILRQELVNPPGFVNSFLRGCEDKATNDVSIDPTFKTYYYACTSDLCNDGDGIKSSGLGVNSDGYFGENLLVPGINGSQQIQQINLQHVLCIMILYYLIC</sequence>
<name>A0A9Q0N0I6_9DIPT</name>
<protein>
    <recommendedName>
        <fullName evidence="4">Sodefrin-like factor</fullName>
    </recommendedName>
</protein>
<organism evidence="2 3">
    <name type="scientific">Pseudolycoriella hygida</name>
    <dbReference type="NCBI Taxonomy" id="35572"/>
    <lineage>
        <taxon>Eukaryota</taxon>
        <taxon>Metazoa</taxon>
        <taxon>Ecdysozoa</taxon>
        <taxon>Arthropoda</taxon>
        <taxon>Hexapoda</taxon>
        <taxon>Insecta</taxon>
        <taxon>Pterygota</taxon>
        <taxon>Neoptera</taxon>
        <taxon>Endopterygota</taxon>
        <taxon>Diptera</taxon>
        <taxon>Nematocera</taxon>
        <taxon>Sciaroidea</taxon>
        <taxon>Sciaridae</taxon>
        <taxon>Pseudolycoriella</taxon>
    </lineage>
</organism>
<evidence type="ECO:0000313" key="3">
    <source>
        <dbReference type="Proteomes" id="UP001151699"/>
    </source>
</evidence>
<dbReference type="EMBL" id="WJQU01000002">
    <property type="protein sequence ID" value="KAJ6641463.1"/>
    <property type="molecule type" value="Genomic_DNA"/>
</dbReference>